<dbReference type="PANTHER" id="PTHR30579">
    <property type="entry name" value="TRANSCRIPTIONAL REGULATOR"/>
    <property type="match status" value="1"/>
</dbReference>
<dbReference type="OrthoDB" id="9812435at2"/>
<dbReference type="InterPro" id="IPR036390">
    <property type="entry name" value="WH_DNA-bd_sf"/>
</dbReference>
<dbReference type="Gene3D" id="3.40.190.10">
    <property type="entry name" value="Periplasmic binding protein-like II"/>
    <property type="match status" value="2"/>
</dbReference>
<dbReference type="Pfam" id="PF00126">
    <property type="entry name" value="HTH_1"/>
    <property type="match status" value="1"/>
</dbReference>
<evidence type="ECO:0000256" key="1">
    <source>
        <dbReference type="ARBA" id="ARBA00009437"/>
    </source>
</evidence>
<dbReference type="InterPro" id="IPR005119">
    <property type="entry name" value="LysR_subst-bd"/>
</dbReference>
<reference evidence="6 7" key="1">
    <citation type="submission" date="2019-06" db="EMBL/GenBank/DDBJ databases">
        <authorList>
            <person name="Rodrigo-Torres L."/>
            <person name="Arahal R. D."/>
            <person name="Lucena T."/>
        </authorList>
    </citation>
    <scope>NUCLEOTIDE SEQUENCE [LARGE SCALE GENOMIC DNA]</scope>
    <source>
        <strain evidence="6 7">SB0023/3</strain>
    </source>
</reference>
<dbReference type="PANTHER" id="PTHR30579:SF2">
    <property type="entry name" value="HTH-TYPE TRANSCRIPTIONAL REGULATOR ARGP"/>
    <property type="match status" value="1"/>
</dbReference>
<feature type="domain" description="HTH lysR-type" evidence="5">
    <location>
        <begin position="1"/>
        <end position="59"/>
    </location>
</feature>
<dbReference type="SUPFAM" id="SSF46785">
    <property type="entry name" value="Winged helix' DNA-binding domain"/>
    <property type="match status" value="1"/>
</dbReference>
<evidence type="ECO:0000256" key="4">
    <source>
        <dbReference type="ARBA" id="ARBA00023163"/>
    </source>
</evidence>
<keyword evidence="3" id="KW-0238">DNA-binding</keyword>
<dbReference type="InterPro" id="IPR036388">
    <property type="entry name" value="WH-like_DNA-bd_sf"/>
</dbReference>
<keyword evidence="2" id="KW-0805">Transcription regulation</keyword>
<evidence type="ECO:0000313" key="6">
    <source>
        <dbReference type="EMBL" id="VUD69986.1"/>
    </source>
</evidence>
<dbReference type="InterPro" id="IPR000847">
    <property type="entry name" value="LysR_HTH_N"/>
</dbReference>
<evidence type="ECO:0000256" key="2">
    <source>
        <dbReference type="ARBA" id="ARBA00023015"/>
    </source>
</evidence>
<dbReference type="EMBL" id="CABFPH010000004">
    <property type="protein sequence ID" value="VUD69986.1"/>
    <property type="molecule type" value="Genomic_DNA"/>
</dbReference>
<name>A0A509E6S1_9HYPH</name>
<dbReference type="Gene3D" id="1.10.10.10">
    <property type="entry name" value="Winged helix-like DNA-binding domain superfamily/Winged helix DNA-binding domain"/>
    <property type="match status" value="1"/>
</dbReference>
<dbReference type="GO" id="GO:0003700">
    <property type="term" value="F:DNA-binding transcription factor activity"/>
    <property type="evidence" value="ECO:0007669"/>
    <property type="project" value="InterPro"/>
</dbReference>
<evidence type="ECO:0000256" key="3">
    <source>
        <dbReference type="ARBA" id="ARBA00023125"/>
    </source>
</evidence>
<proteinExistence type="inferred from homology"/>
<evidence type="ECO:0000259" key="5">
    <source>
        <dbReference type="PROSITE" id="PS50931"/>
    </source>
</evidence>
<comment type="similarity">
    <text evidence="1">Belongs to the LysR transcriptional regulatory family.</text>
</comment>
<accession>A0A509E6S1</accession>
<dbReference type="SUPFAM" id="SSF53850">
    <property type="entry name" value="Periplasmic binding protein-like II"/>
    <property type="match status" value="1"/>
</dbReference>
<keyword evidence="4" id="KW-0804">Transcription</keyword>
<dbReference type="AlphaFoldDB" id="A0A509E6S1"/>
<gene>
    <name evidence="6" type="primary">argP</name>
    <name evidence="6" type="ORF">MET9862_00547</name>
</gene>
<evidence type="ECO:0000313" key="7">
    <source>
        <dbReference type="Proteomes" id="UP000410984"/>
    </source>
</evidence>
<dbReference type="GO" id="GO:0003677">
    <property type="term" value="F:DNA binding"/>
    <property type="evidence" value="ECO:0007669"/>
    <property type="project" value="UniProtKB-KW"/>
</dbReference>
<dbReference type="InterPro" id="IPR050176">
    <property type="entry name" value="LTTR"/>
</dbReference>
<dbReference type="PROSITE" id="PS50931">
    <property type="entry name" value="HTH_LYSR"/>
    <property type="match status" value="1"/>
</dbReference>
<dbReference type="PRINTS" id="PR00039">
    <property type="entry name" value="HTHLYSR"/>
</dbReference>
<organism evidence="6 7">
    <name type="scientific">Methylobacterium symbioticum</name>
    <dbReference type="NCBI Taxonomy" id="2584084"/>
    <lineage>
        <taxon>Bacteria</taxon>
        <taxon>Pseudomonadati</taxon>
        <taxon>Pseudomonadota</taxon>
        <taxon>Alphaproteobacteria</taxon>
        <taxon>Hyphomicrobiales</taxon>
        <taxon>Methylobacteriaceae</taxon>
        <taxon>Methylobacterium</taxon>
    </lineage>
</organism>
<keyword evidence="7" id="KW-1185">Reference proteome</keyword>
<dbReference type="RefSeq" id="WP_142581580.1">
    <property type="nucleotide sequence ID" value="NZ_CABFPH010000004.1"/>
</dbReference>
<dbReference type="Pfam" id="PF03466">
    <property type="entry name" value="LysR_substrate"/>
    <property type="match status" value="1"/>
</dbReference>
<sequence length="296" mass="31084">MNHLIHLRTFLEAYRAGSLTRAAERLGITQPAASAHLAALEATLGKPLFRRQARGVSPTPAADDLARQVAANLDGIEAAMASARARSSQLAGTVHLVGPAEYLSARIGPALAPLLAEGLRLRIQTGNRARIYAALAEGHADLAVTASKPEGTGIGFADLGRERLLLVAAPALAERAKARTVSAAFLCDVPCLAYDEDLGLIQSFFTHVFGAVADMRAVVTAPDLRILIGMAEAGAGWTVLPDYLCADALAAARLAELPTVRPGPDNGLFLAWNKAALRHPRVVHVRDGLLRAAIPA</sequence>
<dbReference type="Proteomes" id="UP000410984">
    <property type="component" value="Unassembled WGS sequence"/>
</dbReference>
<protein>
    <submittedName>
        <fullName evidence="6">HTH-type transcriptional regulator ArgP</fullName>
    </submittedName>
</protein>